<dbReference type="EMBL" id="QGNA01000005">
    <property type="protein sequence ID" value="PWS35045.1"/>
    <property type="molecule type" value="Genomic_DNA"/>
</dbReference>
<evidence type="ECO:0000313" key="3">
    <source>
        <dbReference type="EMBL" id="PWS35045.1"/>
    </source>
</evidence>
<gene>
    <name evidence="3" type="ORF">DFH01_22230</name>
</gene>
<organism evidence="3 4">
    <name type="scientific">Falsiroseomonas bella</name>
    <dbReference type="NCBI Taxonomy" id="2184016"/>
    <lineage>
        <taxon>Bacteria</taxon>
        <taxon>Pseudomonadati</taxon>
        <taxon>Pseudomonadota</taxon>
        <taxon>Alphaproteobacteria</taxon>
        <taxon>Acetobacterales</taxon>
        <taxon>Roseomonadaceae</taxon>
        <taxon>Falsiroseomonas</taxon>
    </lineage>
</organism>
<dbReference type="InterPro" id="IPR005184">
    <property type="entry name" value="DUF306_Meta_HslJ"/>
</dbReference>
<dbReference type="OrthoDB" id="9809132at2"/>
<dbReference type="Proteomes" id="UP000245765">
    <property type="component" value="Unassembled WGS sequence"/>
</dbReference>
<dbReference type="InterPro" id="IPR038670">
    <property type="entry name" value="HslJ-like_sf"/>
</dbReference>
<feature type="domain" description="DUF306" evidence="2">
    <location>
        <begin position="23"/>
        <end position="128"/>
    </location>
</feature>
<name>A0A317F8G7_9PROT</name>
<feature type="chain" id="PRO_5016439998" description="DUF306 domain-containing protein" evidence="1">
    <location>
        <begin position="19"/>
        <end position="142"/>
    </location>
</feature>
<dbReference type="Gene3D" id="2.40.128.270">
    <property type="match status" value="1"/>
</dbReference>
<sequence length="142" mass="15095">MRAAAAALALALAGCAAAAPVPPLAGTSWELVELRSSDDAIGVVRVPDPSRYTLAFDAEGNAAFRLDCNRGRGTYTATEAEPGVGRLEFGPIATTRAMCPPGSLDARLGRELPYVRIWARQGDTLRLELFADGGQQIWRRAP</sequence>
<evidence type="ECO:0000256" key="1">
    <source>
        <dbReference type="SAM" id="SignalP"/>
    </source>
</evidence>
<keyword evidence="4" id="KW-1185">Reference proteome</keyword>
<dbReference type="RefSeq" id="WP_109872688.1">
    <property type="nucleotide sequence ID" value="NZ_QGNA01000005.1"/>
</dbReference>
<dbReference type="Pfam" id="PF03724">
    <property type="entry name" value="META"/>
    <property type="match status" value="1"/>
</dbReference>
<evidence type="ECO:0000313" key="4">
    <source>
        <dbReference type="Proteomes" id="UP000245765"/>
    </source>
</evidence>
<keyword evidence="1" id="KW-0732">Signal</keyword>
<accession>A0A317F8G7</accession>
<dbReference type="AlphaFoldDB" id="A0A317F8G7"/>
<reference evidence="4" key="1">
    <citation type="submission" date="2018-05" db="EMBL/GenBank/DDBJ databases">
        <authorList>
            <person name="Du Z."/>
            <person name="Wang X."/>
        </authorList>
    </citation>
    <scope>NUCLEOTIDE SEQUENCE [LARGE SCALE GENOMIC DNA]</scope>
    <source>
        <strain evidence="4">CQN31</strain>
    </source>
</reference>
<protein>
    <recommendedName>
        <fullName evidence="2">DUF306 domain-containing protein</fullName>
    </recommendedName>
</protein>
<feature type="signal peptide" evidence="1">
    <location>
        <begin position="1"/>
        <end position="18"/>
    </location>
</feature>
<evidence type="ECO:0000259" key="2">
    <source>
        <dbReference type="Pfam" id="PF03724"/>
    </source>
</evidence>
<proteinExistence type="predicted"/>
<comment type="caution">
    <text evidence="3">The sequence shown here is derived from an EMBL/GenBank/DDBJ whole genome shotgun (WGS) entry which is preliminary data.</text>
</comment>
<dbReference type="PROSITE" id="PS51257">
    <property type="entry name" value="PROKAR_LIPOPROTEIN"/>
    <property type="match status" value="1"/>
</dbReference>